<name>A0A5P1E5L4_ASPOF</name>
<evidence type="ECO:0000256" key="1">
    <source>
        <dbReference type="SAM" id="Coils"/>
    </source>
</evidence>
<organism evidence="2 3">
    <name type="scientific">Asparagus officinalis</name>
    <name type="common">Garden asparagus</name>
    <dbReference type="NCBI Taxonomy" id="4686"/>
    <lineage>
        <taxon>Eukaryota</taxon>
        <taxon>Viridiplantae</taxon>
        <taxon>Streptophyta</taxon>
        <taxon>Embryophyta</taxon>
        <taxon>Tracheophyta</taxon>
        <taxon>Spermatophyta</taxon>
        <taxon>Magnoliopsida</taxon>
        <taxon>Liliopsida</taxon>
        <taxon>Asparagales</taxon>
        <taxon>Asparagaceae</taxon>
        <taxon>Asparagoideae</taxon>
        <taxon>Asparagus</taxon>
    </lineage>
</organism>
<proteinExistence type="predicted"/>
<reference evidence="3" key="1">
    <citation type="journal article" date="2017" name="Nat. Commun.">
        <title>The asparagus genome sheds light on the origin and evolution of a young Y chromosome.</title>
        <authorList>
            <person name="Harkess A."/>
            <person name="Zhou J."/>
            <person name="Xu C."/>
            <person name="Bowers J.E."/>
            <person name="Van der Hulst R."/>
            <person name="Ayyampalayam S."/>
            <person name="Mercati F."/>
            <person name="Riccardi P."/>
            <person name="McKain M.R."/>
            <person name="Kakrana A."/>
            <person name="Tang H."/>
            <person name="Ray J."/>
            <person name="Groenendijk J."/>
            <person name="Arikit S."/>
            <person name="Mathioni S.M."/>
            <person name="Nakano M."/>
            <person name="Shan H."/>
            <person name="Telgmann-Rauber A."/>
            <person name="Kanno A."/>
            <person name="Yue Z."/>
            <person name="Chen H."/>
            <person name="Li W."/>
            <person name="Chen Y."/>
            <person name="Xu X."/>
            <person name="Zhang Y."/>
            <person name="Luo S."/>
            <person name="Chen H."/>
            <person name="Gao J."/>
            <person name="Mao Z."/>
            <person name="Pires J.C."/>
            <person name="Luo M."/>
            <person name="Kudrna D."/>
            <person name="Wing R.A."/>
            <person name="Meyers B.C."/>
            <person name="Yi K."/>
            <person name="Kong H."/>
            <person name="Lavrijsen P."/>
            <person name="Sunseri F."/>
            <person name="Falavigna A."/>
            <person name="Ye Y."/>
            <person name="Leebens-Mack J.H."/>
            <person name="Chen G."/>
        </authorList>
    </citation>
    <scope>NUCLEOTIDE SEQUENCE [LARGE SCALE GENOMIC DNA]</scope>
    <source>
        <strain evidence="3">cv. DH0086</strain>
    </source>
</reference>
<sequence length="158" mass="18058">MRGILLAKTEIRRTGFGLGDVGRARDPRQPLLKKKRGAEYDISLEGWAIPQNIDEEVEQPNEAVKKIELPQQVIYQKSIGIMNQKLHRDNENKFKDQITADRVKISSLSVKVATLSAQVRRLREELSEARSRRLIVYKNKRPAAEVFSPAMELQTCTC</sequence>
<evidence type="ECO:0000313" key="2">
    <source>
        <dbReference type="EMBL" id="ONK57848.1"/>
    </source>
</evidence>
<dbReference type="Proteomes" id="UP000243459">
    <property type="component" value="Chromosome 9"/>
</dbReference>
<gene>
    <name evidence="2" type="ORF">A4U43_C09F4830</name>
</gene>
<accession>A0A5P1E5L4</accession>
<protein>
    <submittedName>
        <fullName evidence="2">Uncharacterized protein</fullName>
    </submittedName>
</protein>
<feature type="coiled-coil region" evidence="1">
    <location>
        <begin position="105"/>
        <end position="132"/>
    </location>
</feature>
<dbReference type="AlphaFoldDB" id="A0A5P1E5L4"/>
<keyword evidence="3" id="KW-1185">Reference proteome</keyword>
<dbReference type="Gramene" id="ONK57848">
    <property type="protein sequence ID" value="ONK57848"/>
    <property type="gene ID" value="A4U43_C09F4830"/>
</dbReference>
<keyword evidence="1" id="KW-0175">Coiled coil</keyword>
<dbReference type="EMBL" id="CM007389">
    <property type="protein sequence ID" value="ONK57848.1"/>
    <property type="molecule type" value="Genomic_DNA"/>
</dbReference>
<evidence type="ECO:0000313" key="3">
    <source>
        <dbReference type="Proteomes" id="UP000243459"/>
    </source>
</evidence>